<organism evidence="8 9">
    <name type="scientific">Tilletiaria anomala (strain ATCC 24038 / CBS 436.72 / UBC 951)</name>
    <dbReference type="NCBI Taxonomy" id="1037660"/>
    <lineage>
        <taxon>Eukaryota</taxon>
        <taxon>Fungi</taxon>
        <taxon>Dikarya</taxon>
        <taxon>Basidiomycota</taxon>
        <taxon>Ustilaginomycotina</taxon>
        <taxon>Exobasidiomycetes</taxon>
        <taxon>Georgefischeriales</taxon>
        <taxon>Tilletiariaceae</taxon>
        <taxon>Tilletiaria</taxon>
    </lineage>
</organism>
<dbReference type="Gene3D" id="1.10.472.10">
    <property type="entry name" value="Cyclin-like"/>
    <property type="match status" value="2"/>
</dbReference>
<dbReference type="HOGENOM" id="CLU_020695_12_3_1"/>
<evidence type="ECO:0000256" key="3">
    <source>
        <dbReference type="ARBA" id="ARBA00023127"/>
    </source>
</evidence>
<dbReference type="InParanoid" id="A0A066WLF6"/>
<dbReference type="OrthoDB" id="5590282at2759"/>
<dbReference type="PROSITE" id="PS00292">
    <property type="entry name" value="CYCLINS"/>
    <property type="match status" value="1"/>
</dbReference>
<feature type="domain" description="Cyclin-like" evidence="6">
    <location>
        <begin position="142"/>
        <end position="226"/>
    </location>
</feature>
<dbReference type="InterPro" id="IPR039361">
    <property type="entry name" value="Cyclin"/>
</dbReference>
<keyword evidence="3 5" id="KW-0195">Cyclin</keyword>
<dbReference type="InterPro" id="IPR006671">
    <property type="entry name" value="Cyclin_N"/>
</dbReference>
<dbReference type="GO" id="GO:0016538">
    <property type="term" value="F:cyclin-dependent protein serine/threonine kinase regulator activity"/>
    <property type="evidence" value="ECO:0007669"/>
    <property type="project" value="InterPro"/>
</dbReference>
<keyword evidence="4" id="KW-0131">Cell cycle</keyword>
<dbReference type="FunFam" id="1.10.472.10:FF:000005">
    <property type="entry name" value="G2/mitotic-specific cyclin B"/>
    <property type="match status" value="1"/>
</dbReference>
<dbReference type="GO" id="GO:0051301">
    <property type="term" value="P:cell division"/>
    <property type="evidence" value="ECO:0007669"/>
    <property type="project" value="UniProtKB-KW"/>
</dbReference>
<dbReference type="InterPro" id="IPR036915">
    <property type="entry name" value="Cyclin-like_sf"/>
</dbReference>
<dbReference type="InterPro" id="IPR048258">
    <property type="entry name" value="Cyclins_cyclin-box"/>
</dbReference>
<dbReference type="OMA" id="LLDYKCL"/>
<sequence length="375" mass="43545">MNSNEKFDDQADVFAEEVEVNFDPECIIHIRPEFVDAAEHKKAHIIRKYDETVIRPQAEEARQQRQALLLNGQISQETAALDDELALMGLDPDEVRDTTMVAEYSEEIFAYMSECEMSTMAKPNYMDFQTEIQWYMRQTLVDWLLQVHVRYHMLPETLWIAVNIIDRFLSMRVVALQKLQLVGVTSMFIAAKYEEILAPSVEEFVFMTENGYSKEEILKGERIILSTLDFNISKYCTPYSWLRRISKADDYDIHSRTLAKFLMEVTLTDHRFLRAKPSMIAAMSMLLAKKMLGLEWNDAFVYYSKFTEQELVPGANLMLEKLIDPSFEEQFVCKKYSNRKFLKASIYAREWALQNHRSVAAAAAAEAGEEYDTSV</sequence>
<evidence type="ECO:0000313" key="8">
    <source>
        <dbReference type="EMBL" id="KDN53413.1"/>
    </source>
</evidence>
<dbReference type="Proteomes" id="UP000027361">
    <property type="component" value="Unassembled WGS sequence"/>
</dbReference>
<comment type="caution">
    <text evidence="8">The sequence shown here is derived from an EMBL/GenBank/DDBJ whole genome shotgun (WGS) entry which is preliminary data.</text>
</comment>
<dbReference type="GeneID" id="25262210"/>
<feature type="domain" description="Cyclin-like" evidence="6">
    <location>
        <begin position="240"/>
        <end position="320"/>
    </location>
</feature>
<dbReference type="InterPro" id="IPR004367">
    <property type="entry name" value="Cyclin_C-dom"/>
</dbReference>
<dbReference type="AlphaFoldDB" id="A0A066WLF6"/>
<proteinExistence type="inferred from homology"/>
<comment type="similarity">
    <text evidence="1">Belongs to the cyclin family. Cyclin AB subfamily.</text>
</comment>
<dbReference type="EMBL" id="JMSN01000002">
    <property type="protein sequence ID" value="KDN53413.1"/>
    <property type="molecule type" value="Genomic_DNA"/>
</dbReference>
<evidence type="ECO:0000259" key="7">
    <source>
        <dbReference type="SMART" id="SM01332"/>
    </source>
</evidence>
<evidence type="ECO:0000256" key="1">
    <source>
        <dbReference type="ARBA" id="ARBA00006955"/>
    </source>
</evidence>
<dbReference type="CDD" id="cd20512">
    <property type="entry name" value="CYCLIN_CLBs_yeast_rpt2"/>
    <property type="match status" value="1"/>
</dbReference>
<dbReference type="InterPro" id="IPR013763">
    <property type="entry name" value="Cyclin-like_dom"/>
</dbReference>
<keyword evidence="9" id="KW-1185">Reference proteome</keyword>
<dbReference type="STRING" id="1037660.A0A066WLF6"/>
<dbReference type="SUPFAM" id="SSF47954">
    <property type="entry name" value="Cyclin-like"/>
    <property type="match status" value="2"/>
</dbReference>
<dbReference type="Pfam" id="PF00134">
    <property type="entry name" value="Cyclin_N"/>
    <property type="match status" value="1"/>
</dbReference>
<dbReference type="RefSeq" id="XP_013246252.1">
    <property type="nucleotide sequence ID" value="XM_013390798.1"/>
</dbReference>
<gene>
    <name evidence="8" type="ORF">K437DRAFT_218891</name>
</gene>
<evidence type="ECO:0000256" key="5">
    <source>
        <dbReference type="RuleBase" id="RU000383"/>
    </source>
</evidence>
<dbReference type="InterPro" id="IPR046965">
    <property type="entry name" value="Cyclin_A/B-like"/>
</dbReference>
<dbReference type="PIRSF" id="PIRSF001771">
    <property type="entry name" value="Cyclin_A_B_D_E"/>
    <property type="match status" value="1"/>
</dbReference>
<reference evidence="8 9" key="1">
    <citation type="submission" date="2014-05" db="EMBL/GenBank/DDBJ databases">
        <title>Draft genome sequence of a rare smut relative, Tilletiaria anomala UBC 951.</title>
        <authorList>
            <consortium name="DOE Joint Genome Institute"/>
            <person name="Toome M."/>
            <person name="Kuo A."/>
            <person name="Henrissat B."/>
            <person name="Lipzen A."/>
            <person name="Tritt A."/>
            <person name="Yoshinaga Y."/>
            <person name="Zane M."/>
            <person name="Barry K."/>
            <person name="Grigoriev I.V."/>
            <person name="Spatafora J.W."/>
            <person name="Aimea M.C."/>
        </authorList>
    </citation>
    <scope>NUCLEOTIDE SEQUENCE [LARGE SCALE GENOMIC DNA]</scope>
    <source>
        <strain evidence="8 9">UBC 951</strain>
    </source>
</reference>
<evidence type="ECO:0000256" key="2">
    <source>
        <dbReference type="ARBA" id="ARBA00022618"/>
    </source>
</evidence>
<accession>A0A066WLF6</accession>
<name>A0A066WLF6_TILAU</name>
<dbReference type="PANTHER" id="PTHR10177">
    <property type="entry name" value="CYCLINS"/>
    <property type="match status" value="1"/>
</dbReference>
<dbReference type="SMART" id="SM00385">
    <property type="entry name" value="CYCLIN"/>
    <property type="match status" value="2"/>
</dbReference>
<feature type="domain" description="Cyclin C-terminal" evidence="7">
    <location>
        <begin position="236"/>
        <end position="350"/>
    </location>
</feature>
<dbReference type="SMART" id="SM01332">
    <property type="entry name" value="Cyclin_C"/>
    <property type="match status" value="1"/>
</dbReference>
<dbReference type="FunFam" id="1.10.472.10:FF:000001">
    <property type="entry name" value="G2/mitotic-specific cyclin"/>
    <property type="match status" value="1"/>
</dbReference>
<evidence type="ECO:0000259" key="6">
    <source>
        <dbReference type="SMART" id="SM00385"/>
    </source>
</evidence>
<keyword evidence="2" id="KW-0132">Cell division</keyword>
<evidence type="ECO:0000256" key="4">
    <source>
        <dbReference type="ARBA" id="ARBA00023306"/>
    </source>
</evidence>
<protein>
    <submittedName>
        <fullName evidence="8">A/B/D/E cyclin</fullName>
    </submittedName>
</protein>
<evidence type="ECO:0000313" key="9">
    <source>
        <dbReference type="Proteomes" id="UP000027361"/>
    </source>
</evidence>
<dbReference type="GO" id="GO:0044772">
    <property type="term" value="P:mitotic cell cycle phase transition"/>
    <property type="evidence" value="ECO:0007669"/>
    <property type="project" value="InterPro"/>
</dbReference>
<dbReference type="Pfam" id="PF02984">
    <property type="entry name" value="Cyclin_C"/>
    <property type="match status" value="1"/>
</dbReference>